<protein>
    <submittedName>
        <fullName evidence="1">Uncharacterized protein</fullName>
    </submittedName>
</protein>
<evidence type="ECO:0000313" key="1">
    <source>
        <dbReference type="EMBL" id="KAJ2955613.1"/>
    </source>
</evidence>
<sequence length="202" mass="21807">MAVLLMAKKFGVPIVPHSGGVGLPEYTQHLSTIDYVVVSGKQSVLEYVDHLHEHFLHPSVIANGYYKTPTEPGYSVEMKPESMDRYTYPGVQGFATGSERSFTNEMALISTIATVILLANAVSADCSNKLAVTYPAPVAAKGWSYQLVANDFKWPRGILFDNDGGLLVIDSGVGIVHLTLKDEGSTCVSVNQKTTLLSNAEV</sequence>
<comment type="caution">
    <text evidence="1">The sequence shown here is derived from an EMBL/GenBank/DDBJ whole genome shotgun (WGS) entry which is preliminary data.</text>
</comment>
<organism evidence="1 2">
    <name type="scientific">Zarea fungicola</name>
    <dbReference type="NCBI Taxonomy" id="93591"/>
    <lineage>
        <taxon>Eukaryota</taxon>
        <taxon>Fungi</taxon>
        <taxon>Dikarya</taxon>
        <taxon>Ascomycota</taxon>
        <taxon>Pezizomycotina</taxon>
        <taxon>Sordariomycetes</taxon>
        <taxon>Hypocreomycetidae</taxon>
        <taxon>Hypocreales</taxon>
        <taxon>Cordycipitaceae</taxon>
        <taxon>Zarea</taxon>
    </lineage>
</organism>
<dbReference type="Proteomes" id="UP001143910">
    <property type="component" value="Unassembled WGS sequence"/>
</dbReference>
<accession>A0ACC1MB61</accession>
<reference evidence="1" key="1">
    <citation type="submission" date="2022-08" db="EMBL/GenBank/DDBJ databases">
        <title>Genome Sequence of Lecanicillium fungicola.</title>
        <authorList>
            <person name="Buettner E."/>
        </authorList>
    </citation>
    <scope>NUCLEOTIDE SEQUENCE</scope>
    <source>
        <strain evidence="1">Babe33</strain>
    </source>
</reference>
<keyword evidence="2" id="KW-1185">Reference proteome</keyword>
<evidence type="ECO:0000313" key="2">
    <source>
        <dbReference type="Proteomes" id="UP001143910"/>
    </source>
</evidence>
<name>A0ACC1MB61_9HYPO</name>
<dbReference type="EMBL" id="JANJQO010003842">
    <property type="protein sequence ID" value="KAJ2955613.1"/>
    <property type="molecule type" value="Genomic_DNA"/>
</dbReference>
<gene>
    <name evidence="1" type="ORF">NQ176_g11390</name>
</gene>
<proteinExistence type="predicted"/>